<evidence type="ECO:0000313" key="1">
    <source>
        <dbReference type="EMBL" id="KKM24309.1"/>
    </source>
</evidence>
<name>A0A0F9IW84_9ZZZZ</name>
<organism evidence="1">
    <name type="scientific">marine sediment metagenome</name>
    <dbReference type="NCBI Taxonomy" id="412755"/>
    <lineage>
        <taxon>unclassified sequences</taxon>
        <taxon>metagenomes</taxon>
        <taxon>ecological metagenomes</taxon>
    </lineage>
</organism>
<proteinExistence type="predicted"/>
<dbReference type="EMBL" id="LAZR01012949">
    <property type="protein sequence ID" value="KKM24309.1"/>
    <property type="molecule type" value="Genomic_DNA"/>
</dbReference>
<comment type="caution">
    <text evidence="1">The sequence shown here is derived from an EMBL/GenBank/DDBJ whole genome shotgun (WGS) entry which is preliminary data.</text>
</comment>
<reference evidence="1" key="1">
    <citation type="journal article" date="2015" name="Nature">
        <title>Complex archaea that bridge the gap between prokaryotes and eukaryotes.</title>
        <authorList>
            <person name="Spang A."/>
            <person name="Saw J.H."/>
            <person name="Jorgensen S.L."/>
            <person name="Zaremba-Niedzwiedzka K."/>
            <person name="Martijn J."/>
            <person name="Lind A.E."/>
            <person name="van Eijk R."/>
            <person name="Schleper C."/>
            <person name="Guy L."/>
            <person name="Ettema T.J."/>
        </authorList>
    </citation>
    <scope>NUCLEOTIDE SEQUENCE</scope>
</reference>
<sequence length="188" mass="20733">MNRIGTLIEAQSESGACFSLGMIQLLCPACGSSKVGPYGTHGRKNTRIETFQCKSRKCPHLKNHKTSKQFILTTSYQFNELIFSKLKALYEDLLKDGAKNKTIAKKYGISESQVSALRTEIESAIDKFNGLNILVVAPQPDTAVAIDETFLKIEGTSIYVIMATGYTSHKTLGIKVSKSRSEECNFPN</sequence>
<gene>
    <name evidence="1" type="ORF">LCGC14_1606400</name>
</gene>
<dbReference type="AlphaFoldDB" id="A0A0F9IW84"/>
<protein>
    <submittedName>
        <fullName evidence="1">Uncharacterized protein</fullName>
    </submittedName>
</protein>
<accession>A0A0F9IW84</accession>